<gene>
    <name evidence="4" type="ORF">ACFP1K_23520</name>
</gene>
<dbReference type="InterPro" id="IPR011766">
    <property type="entry name" value="TPP_enzyme_TPP-bd"/>
</dbReference>
<keyword evidence="5" id="KW-1185">Reference proteome</keyword>
<dbReference type="PANTHER" id="PTHR42818">
    <property type="entry name" value="SULFOPYRUVATE DECARBOXYLASE SUBUNIT ALPHA"/>
    <property type="match status" value="1"/>
</dbReference>
<keyword evidence="1" id="KW-0210">Decarboxylase</keyword>
<dbReference type="InterPro" id="IPR029061">
    <property type="entry name" value="THDP-binding"/>
</dbReference>
<reference evidence="5" key="1">
    <citation type="journal article" date="2019" name="Int. J. Syst. Evol. Microbiol.">
        <title>The Global Catalogue of Microorganisms (GCM) 10K type strain sequencing project: providing services to taxonomists for standard genome sequencing and annotation.</title>
        <authorList>
            <consortium name="The Broad Institute Genomics Platform"/>
            <consortium name="The Broad Institute Genome Sequencing Center for Infectious Disease"/>
            <person name="Wu L."/>
            <person name="Ma J."/>
        </authorList>
    </citation>
    <scope>NUCLEOTIDE SEQUENCE [LARGE SCALE GENOMIC DNA]</scope>
    <source>
        <strain evidence="5">JCM 30346</strain>
    </source>
</reference>
<evidence type="ECO:0000256" key="1">
    <source>
        <dbReference type="ARBA" id="ARBA00022793"/>
    </source>
</evidence>
<evidence type="ECO:0000313" key="4">
    <source>
        <dbReference type="EMBL" id="MFC6084151.1"/>
    </source>
</evidence>
<accession>A0ABW1NLL3</accession>
<evidence type="ECO:0000256" key="2">
    <source>
        <dbReference type="ARBA" id="ARBA00023239"/>
    </source>
</evidence>
<comment type="caution">
    <text evidence="4">The sequence shown here is derived from an EMBL/GenBank/DDBJ whole genome shotgun (WGS) entry which is preliminary data.</text>
</comment>
<dbReference type="EMBL" id="JBHSRF010000038">
    <property type="protein sequence ID" value="MFC6084151.1"/>
    <property type="molecule type" value="Genomic_DNA"/>
</dbReference>
<keyword evidence="2" id="KW-0456">Lyase</keyword>
<organism evidence="4 5">
    <name type="scientific">Sphaerisporangium aureirubrum</name>
    <dbReference type="NCBI Taxonomy" id="1544736"/>
    <lineage>
        <taxon>Bacteria</taxon>
        <taxon>Bacillati</taxon>
        <taxon>Actinomycetota</taxon>
        <taxon>Actinomycetes</taxon>
        <taxon>Streptosporangiales</taxon>
        <taxon>Streptosporangiaceae</taxon>
        <taxon>Sphaerisporangium</taxon>
    </lineage>
</organism>
<dbReference type="Pfam" id="PF02775">
    <property type="entry name" value="TPP_enzyme_C"/>
    <property type="match status" value="1"/>
</dbReference>
<feature type="domain" description="Thiamine pyrophosphate enzyme TPP-binding" evidence="3">
    <location>
        <begin position="36"/>
        <end position="155"/>
    </location>
</feature>
<sequence>MRRDEALAAILSAARAAGAAVFVGNGDVARAAAAVGGHPLNFSMFGSMGLAPPLAAGFAAATGRPAVAVEGDGNLLMGLSGLPVTAAAVRTPFAHVVLDNGVYETTGGQPSLAGGVDLPAAALAAGYAAAARPHTVDELRDAVAEGLRVPGPAFVLVRTLRAGGARYPRVPGHPRDIARRFMAAAGTDESTSTR</sequence>
<evidence type="ECO:0000313" key="5">
    <source>
        <dbReference type="Proteomes" id="UP001596137"/>
    </source>
</evidence>
<dbReference type="Proteomes" id="UP001596137">
    <property type="component" value="Unassembled WGS sequence"/>
</dbReference>
<dbReference type="InterPro" id="IPR051818">
    <property type="entry name" value="TPP_dependent_decarboxylase"/>
</dbReference>
<dbReference type="Gene3D" id="3.40.50.970">
    <property type="match status" value="1"/>
</dbReference>
<protein>
    <submittedName>
        <fullName evidence="4">Thiamine pyrophosphate-dependent enzyme</fullName>
    </submittedName>
</protein>
<dbReference type="RefSeq" id="WP_380756902.1">
    <property type="nucleotide sequence ID" value="NZ_JBHSRF010000038.1"/>
</dbReference>
<proteinExistence type="predicted"/>
<evidence type="ECO:0000259" key="3">
    <source>
        <dbReference type="Pfam" id="PF02775"/>
    </source>
</evidence>
<name>A0ABW1NLL3_9ACTN</name>
<dbReference type="SUPFAM" id="SSF52518">
    <property type="entry name" value="Thiamin diphosphate-binding fold (THDP-binding)"/>
    <property type="match status" value="1"/>
</dbReference>
<dbReference type="PANTHER" id="PTHR42818:SF1">
    <property type="entry name" value="SULFOPYRUVATE DECARBOXYLASE"/>
    <property type="match status" value="1"/>
</dbReference>